<dbReference type="EMBL" id="PGUY01000018">
    <property type="protein sequence ID" value="PLT30674.1"/>
    <property type="molecule type" value="Genomic_DNA"/>
</dbReference>
<keyword evidence="3" id="KW-1185">Reference proteome</keyword>
<organism evidence="2 3">
    <name type="scientific">Peribacillus deserti</name>
    <dbReference type="NCBI Taxonomy" id="673318"/>
    <lineage>
        <taxon>Bacteria</taxon>
        <taxon>Bacillati</taxon>
        <taxon>Bacillota</taxon>
        <taxon>Bacilli</taxon>
        <taxon>Bacillales</taxon>
        <taxon>Bacillaceae</taxon>
        <taxon>Peribacillus</taxon>
    </lineage>
</organism>
<dbReference type="RefSeq" id="WP_101640882.1">
    <property type="nucleotide sequence ID" value="NZ_PGUY01000018.1"/>
</dbReference>
<sequence length="284" mass="31792">MEFKVYRDINEFFDKTKPFYLADEAVHNLPYGILNRMIQGVSQNGDELPFMALIESEGEVILSFLQTPPHNMIISSNKSIDPELLHFAAGELISEGVSLPGVIGSKELAESFAAVWGERTGSRQQIEMNQRIYKLEKVNSIPKPIGRFAPAEHSHIPLILVWAKEFCKETGVLYEEARMQTSVRESFAAKSTFVWLDTDGHPVTMAKAGRKIENGTVVTLVYTPLELRGKGYASACVGELSREILKTSQFCCLYTDLANPVSNSIYMKIGYEPICDSIALKFLR</sequence>
<dbReference type="Gene3D" id="3.40.630.30">
    <property type="match status" value="1"/>
</dbReference>
<dbReference type="InterPro" id="IPR013653">
    <property type="entry name" value="GCN5-like_dom"/>
</dbReference>
<evidence type="ECO:0000259" key="1">
    <source>
        <dbReference type="Pfam" id="PF08445"/>
    </source>
</evidence>
<gene>
    <name evidence="2" type="ORF">CUU66_06575</name>
</gene>
<dbReference type="Proteomes" id="UP000234748">
    <property type="component" value="Unassembled WGS sequence"/>
</dbReference>
<dbReference type="InterPro" id="IPR016181">
    <property type="entry name" value="Acyl_CoA_acyltransferase"/>
</dbReference>
<protein>
    <recommendedName>
        <fullName evidence="1">GCN5-related N-acetyltransferase Rv2170-like domain-containing protein</fullName>
    </recommendedName>
</protein>
<name>A0A2N5M8I6_9BACI</name>
<dbReference type="OrthoDB" id="3174529at2"/>
<dbReference type="GO" id="GO:0016747">
    <property type="term" value="F:acyltransferase activity, transferring groups other than amino-acyl groups"/>
    <property type="evidence" value="ECO:0007669"/>
    <property type="project" value="InterPro"/>
</dbReference>
<feature type="domain" description="GCN5-related N-acetyltransferase Rv2170-like" evidence="1">
    <location>
        <begin position="213"/>
        <end position="274"/>
    </location>
</feature>
<proteinExistence type="predicted"/>
<accession>A0A2N5M8I6</accession>
<dbReference type="AlphaFoldDB" id="A0A2N5M8I6"/>
<dbReference type="Pfam" id="PF08445">
    <property type="entry name" value="FR47"/>
    <property type="match status" value="1"/>
</dbReference>
<reference evidence="2 3" key="1">
    <citation type="submission" date="2017-11" db="EMBL/GenBank/DDBJ databases">
        <title>Comparitive Functional Genomics of Dry Heat Resistant strains isolated from the Viking Spacecraft.</title>
        <authorList>
            <person name="Seuylemezian A."/>
            <person name="Cooper K."/>
            <person name="Vaishampayan P."/>
        </authorList>
    </citation>
    <scope>NUCLEOTIDE SEQUENCE [LARGE SCALE GENOMIC DNA]</scope>
    <source>
        <strain evidence="2 3">V1-29</strain>
    </source>
</reference>
<evidence type="ECO:0000313" key="2">
    <source>
        <dbReference type="EMBL" id="PLT30674.1"/>
    </source>
</evidence>
<comment type="caution">
    <text evidence="2">The sequence shown here is derived from an EMBL/GenBank/DDBJ whole genome shotgun (WGS) entry which is preliminary data.</text>
</comment>
<evidence type="ECO:0000313" key="3">
    <source>
        <dbReference type="Proteomes" id="UP000234748"/>
    </source>
</evidence>
<dbReference type="SUPFAM" id="SSF55729">
    <property type="entry name" value="Acyl-CoA N-acyltransferases (Nat)"/>
    <property type="match status" value="1"/>
</dbReference>